<comment type="caution">
    <text evidence="1">The sequence shown here is derived from an EMBL/GenBank/DDBJ whole genome shotgun (WGS) entry which is preliminary data.</text>
</comment>
<dbReference type="Proteomes" id="UP000824998">
    <property type="component" value="Unassembled WGS sequence"/>
</dbReference>
<name>A0A9P7YKU4_9HELO</name>
<dbReference type="OrthoDB" id="4520428at2759"/>
<proteinExistence type="predicted"/>
<gene>
    <name evidence="1" type="ORF">BJ875DRAFT_458753</name>
</gene>
<evidence type="ECO:0000313" key="2">
    <source>
        <dbReference type="Proteomes" id="UP000824998"/>
    </source>
</evidence>
<sequence length="138" mass="15781">MFNWINSANIYSRDPIVHQANGTSGLEFTKYATSTKDDPYVVVRQLDYLQGRLPQSWPSWREVVDESHRENGTLLSGVYSGTEFPNLMFSVDACISKEYFESVHSKSTEYLQNEKISQGLVNSTEYSFLKMEGGFLSR</sequence>
<dbReference type="AlphaFoldDB" id="A0A9P7YKU4"/>
<organism evidence="1 2">
    <name type="scientific">Amylocarpus encephaloides</name>
    <dbReference type="NCBI Taxonomy" id="45428"/>
    <lineage>
        <taxon>Eukaryota</taxon>
        <taxon>Fungi</taxon>
        <taxon>Dikarya</taxon>
        <taxon>Ascomycota</taxon>
        <taxon>Pezizomycotina</taxon>
        <taxon>Leotiomycetes</taxon>
        <taxon>Helotiales</taxon>
        <taxon>Helotiales incertae sedis</taxon>
        <taxon>Amylocarpus</taxon>
    </lineage>
</organism>
<protein>
    <submittedName>
        <fullName evidence="1">Uncharacterized protein</fullName>
    </submittedName>
</protein>
<keyword evidence="2" id="KW-1185">Reference proteome</keyword>
<evidence type="ECO:0000313" key="1">
    <source>
        <dbReference type="EMBL" id="KAG9235539.1"/>
    </source>
</evidence>
<accession>A0A9P7YKU4</accession>
<dbReference type="EMBL" id="MU251429">
    <property type="protein sequence ID" value="KAG9235539.1"/>
    <property type="molecule type" value="Genomic_DNA"/>
</dbReference>
<reference evidence="1" key="1">
    <citation type="journal article" date="2021" name="IMA Fungus">
        <title>Genomic characterization of three marine fungi, including Emericellopsis atlantica sp. nov. with signatures of a generalist lifestyle and marine biomass degradation.</title>
        <authorList>
            <person name="Hagestad O.C."/>
            <person name="Hou L."/>
            <person name="Andersen J.H."/>
            <person name="Hansen E.H."/>
            <person name="Altermark B."/>
            <person name="Li C."/>
            <person name="Kuhnert E."/>
            <person name="Cox R.J."/>
            <person name="Crous P.W."/>
            <person name="Spatafora J.W."/>
            <person name="Lail K."/>
            <person name="Amirebrahimi M."/>
            <person name="Lipzen A."/>
            <person name="Pangilinan J."/>
            <person name="Andreopoulos W."/>
            <person name="Hayes R.D."/>
            <person name="Ng V."/>
            <person name="Grigoriev I.V."/>
            <person name="Jackson S.A."/>
            <person name="Sutton T.D.S."/>
            <person name="Dobson A.D.W."/>
            <person name="Rama T."/>
        </authorList>
    </citation>
    <scope>NUCLEOTIDE SEQUENCE</scope>
    <source>
        <strain evidence="1">TRa018bII</strain>
    </source>
</reference>